<keyword evidence="2" id="KW-0285">Flavoprotein</keyword>
<organism evidence="7 8">
    <name type="scientific">Diplodia intermedia</name>
    <dbReference type="NCBI Taxonomy" id="856260"/>
    <lineage>
        <taxon>Eukaryota</taxon>
        <taxon>Fungi</taxon>
        <taxon>Dikarya</taxon>
        <taxon>Ascomycota</taxon>
        <taxon>Pezizomycotina</taxon>
        <taxon>Dothideomycetes</taxon>
        <taxon>Dothideomycetes incertae sedis</taxon>
        <taxon>Botryosphaeriales</taxon>
        <taxon>Botryosphaeriaceae</taxon>
        <taxon>Diplodia</taxon>
    </lineage>
</organism>
<evidence type="ECO:0000256" key="1">
    <source>
        <dbReference type="ARBA" id="ARBA00007992"/>
    </source>
</evidence>
<keyword evidence="4" id="KW-0560">Oxidoreductase</keyword>
<dbReference type="EMBL" id="JAKEKT020000094">
    <property type="protein sequence ID" value="KAL1637013.1"/>
    <property type="molecule type" value="Genomic_DNA"/>
</dbReference>
<dbReference type="Proteomes" id="UP001521184">
    <property type="component" value="Unassembled WGS sequence"/>
</dbReference>
<dbReference type="PRINTS" id="PR00420">
    <property type="entry name" value="RNGMNOXGNASE"/>
</dbReference>
<dbReference type="PANTHER" id="PTHR13789:SF236">
    <property type="entry name" value="MONOOXYGENASE, PUTATIVE (AFU_ORTHOLOGUE AFUA_6G12060)-RELATED"/>
    <property type="match status" value="1"/>
</dbReference>
<reference evidence="7 8" key="1">
    <citation type="journal article" date="2023" name="Plant Dis.">
        <title>First Report of Diplodia intermedia Causing Canker and Dieback Diseases on Apple Trees in Canada.</title>
        <authorList>
            <person name="Ellouze W."/>
            <person name="Ilyukhin E."/>
            <person name="Sulman M."/>
            <person name="Ali S."/>
        </authorList>
    </citation>
    <scope>NUCLEOTIDE SEQUENCE [LARGE SCALE GENOMIC DNA]</scope>
    <source>
        <strain evidence="7 8">M45-28</strain>
    </source>
</reference>
<comment type="similarity">
    <text evidence="1">Belongs to the paxM FAD-dependent monooxygenase family.</text>
</comment>
<sequence>MACEDLRVVLVRAGIAGHLDFSPNDGIHFERWANREAARGLLEVCLNDTDTLDYYKHDWTFLFAEPFLLKKEAYYRMFAGYRGEMHEVICNYAEEIGVEMRFGEKVRQYVDTDQQLEVVLAFGETILGDVVVGAEGPKSLGREQVLGLPESKVKSGYAIYRAHYNLTGEHRKNPLLAPFCCKSPEVARLWLGTDLHMFVFSCKEGKDIGWVFTHKNEQEIGESGSYPGNLVDALAYLDEAHFEETCKEIFVDYKLVRRDPVVIWPSPSKRSCVIGDAAHCHLPTSAQGACQAVEDGVVLAVCLGKAKGDVRLALQVFERTWFSRSHFIHMSSTSVRDDYHTIEFESNLFEEHPEMLNMPRRGWAIDFDARKNAEKHFDQLAVDVKGWCKGTLEGLSLPAGGNFDLNSRDFMHSKSGALEANGRLKLVNA</sequence>
<dbReference type="InterPro" id="IPR036188">
    <property type="entry name" value="FAD/NAD-bd_sf"/>
</dbReference>
<dbReference type="SUPFAM" id="SSF51905">
    <property type="entry name" value="FAD/NAD(P)-binding domain"/>
    <property type="match status" value="1"/>
</dbReference>
<gene>
    <name evidence="7" type="ORF">SLS58_009539</name>
</gene>
<accession>A0ABR3TBS8</accession>
<feature type="domain" description="FAD-binding" evidence="6">
    <location>
        <begin position="84"/>
        <end position="304"/>
    </location>
</feature>
<dbReference type="InterPro" id="IPR050493">
    <property type="entry name" value="FAD-dep_Monooxygenase_BioMet"/>
</dbReference>
<evidence type="ECO:0000259" key="6">
    <source>
        <dbReference type="Pfam" id="PF01494"/>
    </source>
</evidence>
<evidence type="ECO:0000256" key="5">
    <source>
        <dbReference type="ARBA" id="ARBA00023033"/>
    </source>
</evidence>
<keyword evidence="3" id="KW-0274">FAD</keyword>
<evidence type="ECO:0000256" key="4">
    <source>
        <dbReference type="ARBA" id="ARBA00023002"/>
    </source>
</evidence>
<keyword evidence="5" id="KW-0503">Monooxygenase</keyword>
<dbReference type="Gene3D" id="3.50.50.60">
    <property type="entry name" value="FAD/NAD(P)-binding domain"/>
    <property type="match status" value="1"/>
</dbReference>
<comment type="caution">
    <text evidence="7">The sequence shown here is derived from an EMBL/GenBank/DDBJ whole genome shotgun (WGS) entry which is preliminary data.</text>
</comment>
<evidence type="ECO:0000313" key="8">
    <source>
        <dbReference type="Proteomes" id="UP001521184"/>
    </source>
</evidence>
<evidence type="ECO:0000313" key="7">
    <source>
        <dbReference type="EMBL" id="KAL1637013.1"/>
    </source>
</evidence>
<protein>
    <recommendedName>
        <fullName evidence="6">FAD-binding domain-containing protein</fullName>
    </recommendedName>
</protein>
<keyword evidence="8" id="KW-1185">Reference proteome</keyword>
<dbReference type="InterPro" id="IPR002938">
    <property type="entry name" value="FAD-bd"/>
</dbReference>
<name>A0ABR3TBS8_9PEZI</name>
<evidence type="ECO:0000256" key="2">
    <source>
        <dbReference type="ARBA" id="ARBA00022630"/>
    </source>
</evidence>
<proteinExistence type="inferred from homology"/>
<dbReference type="Pfam" id="PF01494">
    <property type="entry name" value="FAD_binding_3"/>
    <property type="match status" value="1"/>
</dbReference>
<dbReference type="PANTHER" id="PTHR13789">
    <property type="entry name" value="MONOOXYGENASE"/>
    <property type="match status" value="1"/>
</dbReference>
<evidence type="ECO:0000256" key="3">
    <source>
        <dbReference type="ARBA" id="ARBA00022827"/>
    </source>
</evidence>